<accession>U4R247</accession>
<comment type="caution">
    <text evidence="1">The sequence shown here is derived from an EMBL/GenBank/DDBJ whole genome shotgun (WGS) entry which is preliminary data.</text>
</comment>
<organism evidence="1 2">
    <name type="scientific">Ruminiclostridium papyrosolvens C7</name>
    <dbReference type="NCBI Taxonomy" id="1330534"/>
    <lineage>
        <taxon>Bacteria</taxon>
        <taxon>Bacillati</taxon>
        <taxon>Bacillota</taxon>
        <taxon>Clostridia</taxon>
        <taxon>Eubacteriales</taxon>
        <taxon>Oscillospiraceae</taxon>
        <taxon>Ruminiclostridium</taxon>
    </lineage>
</organism>
<protein>
    <submittedName>
        <fullName evidence="1">Tail protein</fullName>
    </submittedName>
</protein>
<evidence type="ECO:0000313" key="1">
    <source>
        <dbReference type="EMBL" id="EPR11620.1"/>
    </source>
</evidence>
<name>U4R247_9FIRM</name>
<dbReference type="InterPro" id="IPR011748">
    <property type="entry name" value="Unchr_phage_tail-like"/>
</dbReference>
<proteinExistence type="predicted"/>
<dbReference type="Proteomes" id="UP000016860">
    <property type="component" value="Unassembled WGS sequence"/>
</dbReference>
<dbReference type="PATRIC" id="fig|1330534.3.peg.2288"/>
<gene>
    <name evidence="1" type="ORF">L323_11480</name>
</gene>
<dbReference type="STRING" id="1330534.L323_11480"/>
<dbReference type="EMBL" id="ATAY01000035">
    <property type="protein sequence ID" value="EPR11620.1"/>
    <property type="molecule type" value="Genomic_DNA"/>
</dbReference>
<evidence type="ECO:0000313" key="2">
    <source>
        <dbReference type="Proteomes" id="UP000016860"/>
    </source>
</evidence>
<dbReference type="RefSeq" id="WP_020815800.1">
    <property type="nucleotide sequence ID" value="NZ_ATAY01000035.1"/>
</dbReference>
<sequence>MSNQESSKYTQYLPRIFQKGNNEDGDFLGRLLKSFEQILSGKTEIQETRGIEEILDNFDLYLDPEQTPSQFLEWLAGWVALDLEDGIEFFGSEDTIEKNVVQVQVLPLPEKRSSVNRQMMGAIVQLYKKRGTCDGLLEYLQLYSGEETTISINEFQDTARIGESREIGHNTMVGSSSPCFFCVNAMIPAHSRTMLENKVSLIRRVIEDEKPFYTNYRLNVEIPEMRVGVYSRVGKETLLGGMIDE</sequence>
<dbReference type="OrthoDB" id="370073at2"/>
<dbReference type="NCBIfam" id="TIGR02242">
    <property type="entry name" value="tail_TIGR02242"/>
    <property type="match status" value="1"/>
</dbReference>
<dbReference type="AlphaFoldDB" id="U4R247"/>
<reference evidence="1 2" key="1">
    <citation type="journal article" date="2013" name="Genome Announc.">
        <title>Draft Genome Sequence of the Cellulolytic Bacterium Clostridium papyrosolvens C7 (ATCC 700395).</title>
        <authorList>
            <person name="Zepeda V."/>
            <person name="Dassa B."/>
            <person name="Borovok I."/>
            <person name="Lamed R."/>
            <person name="Bayer E.A."/>
            <person name="Cate J.H."/>
        </authorList>
    </citation>
    <scope>NUCLEOTIDE SEQUENCE [LARGE SCALE GENOMIC DNA]</scope>
    <source>
        <strain evidence="1 2">C7</strain>
    </source>
</reference>